<proteinExistence type="predicted"/>
<feature type="transmembrane region" description="Helical" evidence="2">
    <location>
        <begin position="265"/>
        <end position="283"/>
    </location>
</feature>
<dbReference type="InterPro" id="IPR001173">
    <property type="entry name" value="Glyco_trans_2-like"/>
</dbReference>
<accession>A0A849SXB8</accession>
<keyword evidence="4" id="KW-0808">Transferase</keyword>
<dbReference type="InterPro" id="IPR050834">
    <property type="entry name" value="Glycosyltransf_2"/>
</dbReference>
<dbReference type="SUPFAM" id="SSF53448">
    <property type="entry name" value="Nucleotide-diphospho-sugar transferases"/>
    <property type="match status" value="1"/>
</dbReference>
<feature type="compositionally biased region" description="Polar residues" evidence="1">
    <location>
        <begin position="51"/>
        <end position="63"/>
    </location>
</feature>
<dbReference type="EMBL" id="JABFRW010000073">
    <property type="protein sequence ID" value="NOT33779.1"/>
    <property type="molecule type" value="Genomic_DNA"/>
</dbReference>
<dbReference type="PANTHER" id="PTHR43685">
    <property type="entry name" value="GLYCOSYLTRANSFERASE"/>
    <property type="match status" value="1"/>
</dbReference>
<gene>
    <name evidence="4" type="ORF">HOP12_06360</name>
</gene>
<evidence type="ECO:0000313" key="5">
    <source>
        <dbReference type="Proteomes" id="UP000580839"/>
    </source>
</evidence>
<evidence type="ECO:0000256" key="1">
    <source>
        <dbReference type="SAM" id="MobiDB-lite"/>
    </source>
</evidence>
<evidence type="ECO:0000256" key="2">
    <source>
        <dbReference type="SAM" id="Phobius"/>
    </source>
</evidence>
<dbReference type="Gene3D" id="3.90.550.10">
    <property type="entry name" value="Spore Coat Polysaccharide Biosynthesis Protein SpsA, Chain A"/>
    <property type="match status" value="1"/>
</dbReference>
<feature type="transmembrane region" description="Helical" evidence="2">
    <location>
        <begin position="295"/>
        <end position="315"/>
    </location>
</feature>
<keyword evidence="2" id="KW-1133">Transmembrane helix</keyword>
<dbReference type="PANTHER" id="PTHR43685:SF14">
    <property type="entry name" value="GLYCOSYLTRANSFERASE 2-LIKE DOMAIN-CONTAINING PROTEIN"/>
    <property type="match status" value="1"/>
</dbReference>
<feature type="domain" description="Glycosyltransferase 2-like" evidence="3">
    <location>
        <begin position="79"/>
        <end position="282"/>
    </location>
</feature>
<dbReference type="Proteomes" id="UP000580839">
    <property type="component" value="Unassembled WGS sequence"/>
</dbReference>
<protein>
    <submittedName>
        <fullName evidence="4">Glycosyltransferase</fullName>
    </submittedName>
</protein>
<feature type="transmembrane region" description="Helical" evidence="2">
    <location>
        <begin position="239"/>
        <end position="259"/>
    </location>
</feature>
<dbReference type="Pfam" id="PF13632">
    <property type="entry name" value="Glyco_trans_2_3"/>
    <property type="match status" value="1"/>
</dbReference>
<dbReference type="InterPro" id="IPR029044">
    <property type="entry name" value="Nucleotide-diphossugar_trans"/>
</dbReference>
<dbReference type="GO" id="GO:0016740">
    <property type="term" value="F:transferase activity"/>
    <property type="evidence" value="ECO:0007669"/>
    <property type="project" value="UniProtKB-KW"/>
</dbReference>
<dbReference type="AlphaFoldDB" id="A0A849SXB8"/>
<reference evidence="4 5" key="1">
    <citation type="submission" date="2020-04" db="EMBL/GenBank/DDBJ databases">
        <title>Metagenomic profiling of ammonia- and methane-oxidizing microorganisms in a Dutch drinking water treatment plant.</title>
        <authorList>
            <person name="Poghosyan L."/>
            <person name="Leucker S."/>
        </authorList>
    </citation>
    <scope>NUCLEOTIDE SEQUENCE [LARGE SCALE GENOMIC DNA]</scope>
    <source>
        <strain evidence="4">S-RSF-IL-03</strain>
    </source>
</reference>
<keyword evidence="2" id="KW-0812">Transmembrane</keyword>
<sequence length="323" mass="34657">MRLGVVVPCHRQERHLPRTLAALGRALEGRDWQGVVVRTGGGPAPEPHPQWLQSSPPALQVSTPGASRMHGLSLLAGEWILFVDADTEVDAAWLARALATATAAEAGLAGVGGRLEEWNEVAGAERCADPDMNRVGDAEREVPLLTTPVLYRRAALEAVGGYDVRLSAEEDFELGMRLGRSGYRLRVVPGPAARHWNDPRPSFAELARRWRSGLAFGPGQALRLYVGRPGFARLAARQWFAWFALVFWLAGGVALVASLASRSPLAVAAWSAALLLMLLALAFRKRSARLGLHAWLAWTLGAAGLVAGFLGFGGARTAAQRTS</sequence>
<name>A0A849SXB8_UNCEI</name>
<evidence type="ECO:0000313" key="4">
    <source>
        <dbReference type="EMBL" id="NOT33779.1"/>
    </source>
</evidence>
<comment type="caution">
    <text evidence="4">The sequence shown here is derived from an EMBL/GenBank/DDBJ whole genome shotgun (WGS) entry which is preliminary data.</text>
</comment>
<organism evidence="4 5">
    <name type="scientific">Eiseniibacteriota bacterium</name>
    <dbReference type="NCBI Taxonomy" id="2212470"/>
    <lineage>
        <taxon>Bacteria</taxon>
        <taxon>Candidatus Eiseniibacteriota</taxon>
    </lineage>
</organism>
<evidence type="ECO:0000259" key="3">
    <source>
        <dbReference type="Pfam" id="PF13632"/>
    </source>
</evidence>
<feature type="region of interest" description="Disordered" evidence="1">
    <location>
        <begin position="41"/>
        <end position="63"/>
    </location>
</feature>
<keyword evidence="2" id="KW-0472">Membrane</keyword>